<dbReference type="OrthoDB" id="7353918at2"/>
<dbReference type="Proteomes" id="UP000001591">
    <property type="component" value="Chromosome"/>
</dbReference>
<dbReference type="EMBL" id="CP000613">
    <property type="protein sequence ID" value="ACI98519.1"/>
    <property type="molecule type" value="Genomic_DNA"/>
</dbReference>
<dbReference type="STRING" id="414684.RC1_1103"/>
<name>B6IME0_RHOCS</name>
<evidence type="ECO:0000313" key="2">
    <source>
        <dbReference type="Proteomes" id="UP000001591"/>
    </source>
</evidence>
<dbReference type="KEGG" id="rce:RC1_1103"/>
<dbReference type="InterPro" id="IPR009363">
    <property type="entry name" value="Phage_Mu_Gp16"/>
</dbReference>
<protein>
    <submittedName>
        <fullName evidence="1">GemA, modulation of host genes</fullName>
    </submittedName>
</protein>
<keyword evidence="2" id="KW-1185">Reference proteome</keyword>
<dbReference type="RefSeq" id="WP_012566308.1">
    <property type="nucleotide sequence ID" value="NC_011420.2"/>
</dbReference>
<dbReference type="Pfam" id="PF06252">
    <property type="entry name" value="GemA"/>
    <property type="match status" value="1"/>
</dbReference>
<sequence length="151" mass="16740">MSAAKKNPTRLALIKKVHVAARQLALTDDCYRSVLARATGGKASTKAMSIIELEAVVREFRRLGWKDQPARKAGTRPQADTEQARKARALWLALANMGVLRDASEAALALWVKRQTGVDALQWLGPEELNQVIEALKSWVARERAKREAGR</sequence>
<reference evidence="1 2" key="1">
    <citation type="journal article" date="2010" name="BMC Genomics">
        <title>Metabolic flexibility revealed in the genome of the cyst-forming alpha-1 proteobacterium Rhodospirillum centenum.</title>
        <authorList>
            <person name="Lu Y.K."/>
            <person name="Marden J."/>
            <person name="Han M."/>
            <person name="Swingley W.D."/>
            <person name="Mastrian S.D."/>
            <person name="Chowdhury S.R."/>
            <person name="Hao J."/>
            <person name="Helmy T."/>
            <person name="Kim S."/>
            <person name="Kurdoglu A.A."/>
            <person name="Matthies H.J."/>
            <person name="Rollo D."/>
            <person name="Stothard P."/>
            <person name="Blankenship R.E."/>
            <person name="Bauer C.E."/>
            <person name="Touchman J.W."/>
        </authorList>
    </citation>
    <scope>NUCLEOTIDE SEQUENCE [LARGE SCALE GENOMIC DNA]</scope>
    <source>
        <strain evidence="2">ATCC 51521 / SW</strain>
    </source>
</reference>
<evidence type="ECO:0000313" key="1">
    <source>
        <dbReference type="EMBL" id="ACI98519.1"/>
    </source>
</evidence>
<proteinExistence type="predicted"/>
<accession>B6IME0</accession>
<dbReference type="AlphaFoldDB" id="B6IME0"/>
<dbReference type="HOGENOM" id="CLU_107084_3_1_5"/>
<organism evidence="1 2">
    <name type="scientific">Rhodospirillum centenum (strain ATCC 51521 / SW)</name>
    <dbReference type="NCBI Taxonomy" id="414684"/>
    <lineage>
        <taxon>Bacteria</taxon>
        <taxon>Pseudomonadati</taxon>
        <taxon>Pseudomonadota</taxon>
        <taxon>Alphaproteobacteria</taxon>
        <taxon>Rhodospirillales</taxon>
        <taxon>Rhodospirillaceae</taxon>
        <taxon>Rhodospirillum</taxon>
    </lineage>
</organism>
<dbReference type="eggNOG" id="COG4382">
    <property type="taxonomic scope" value="Bacteria"/>
</dbReference>
<gene>
    <name evidence="1" type="primary">gemA</name>
    <name evidence="1" type="ordered locus">RC1_1103</name>
</gene>